<dbReference type="Gene3D" id="3.30.1370.110">
    <property type="match status" value="1"/>
</dbReference>
<feature type="region of interest" description="Disordered" evidence="1">
    <location>
        <begin position="104"/>
        <end position="123"/>
    </location>
</feature>
<dbReference type="InterPro" id="IPR002625">
    <property type="entry name" value="Smr_dom"/>
</dbReference>
<evidence type="ECO:0000313" key="4">
    <source>
        <dbReference type="RefSeq" id="XP_034243410.1"/>
    </source>
</evidence>
<dbReference type="PANTHER" id="PTHR46535">
    <property type="entry name" value="NEDD4-BINDING PROTEIN 2"/>
    <property type="match status" value="1"/>
</dbReference>
<dbReference type="PROSITE" id="PS50828">
    <property type="entry name" value="SMR"/>
    <property type="match status" value="1"/>
</dbReference>
<dbReference type="FunCoup" id="A0A6P8Z0E3">
    <property type="interactions" value="14"/>
</dbReference>
<dbReference type="KEGG" id="tpal:117646511"/>
<feature type="region of interest" description="Disordered" evidence="1">
    <location>
        <begin position="132"/>
        <end position="167"/>
    </location>
</feature>
<dbReference type="GO" id="GO:0004519">
    <property type="term" value="F:endonuclease activity"/>
    <property type="evidence" value="ECO:0007669"/>
    <property type="project" value="TreeGrafter"/>
</dbReference>
<feature type="domain" description="Smr" evidence="2">
    <location>
        <begin position="1289"/>
        <end position="1370"/>
    </location>
</feature>
<dbReference type="SMART" id="SM00463">
    <property type="entry name" value="SMR"/>
    <property type="match status" value="1"/>
</dbReference>
<dbReference type="GeneID" id="117646511"/>
<evidence type="ECO:0000259" key="2">
    <source>
        <dbReference type="PROSITE" id="PS50828"/>
    </source>
</evidence>
<protein>
    <submittedName>
        <fullName evidence="4">Uncharacterized protein LOC117646511 isoform X1</fullName>
    </submittedName>
</protein>
<dbReference type="SUPFAM" id="SSF160443">
    <property type="entry name" value="SMR domain-like"/>
    <property type="match status" value="1"/>
</dbReference>
<dbReference type="InParanoid" id="A0A6P8Z0E3"/>
<proteinExistence type="predicted"/>
<dbReference type="RefSeq" id="XP_034243410.1">
    <property type="nucleotide sequence ID" value="XM_034387519.1"/>
</dbReference>
<dbReference type="Pfam" id="PF13671">
    <property type="entry name" value="AAA_33"/>
    <property type="match status" value="1"/>
</dbReference>
<dbReference type="GO" id="GO:0005634">
    <property type="term" value="C:nucleus"/>
    <property type="evidence" value="ECO:0007669"/>
    <property type="project" value="TreeGrafter"/>
</dbReference>
<dbReference type="Proteomes" id="UP000515158">
    <property type="component" value="Unplaced"/>
</dbReference>
<feature type="region of interest" description="Disordered" evidence="1">
    <location>
        <begin position="936"/>
        <end position="980"/>
    </location>
</feature>
<dbReference type="PANTHER" id="PTHR46535:SF1">
    <property type="entry name" value="NEDD4-BINDING PROTEIN 2"/>
    <property type="match status" value="1"/>
</dbReference>
<feature type="region of interest" description="Disordered" evidence="1">
    <location>
        <begin position="28"/>
        <end position="53"/>
    </location>
</feature>
<sequence>MRYESFCTSKVVPLEAIMSRSGPVGSLGGGGWAGASPTVPNPDGSFMDNSKESKRRDKVLADMYEMFLDSVEPEVIQSVVHSCGFNHKKSMDALLDICGTKNAPTGVQSAQKPSKPALNGTSPASAIRSHAAFSGNNRSPVPETPRSNSSSGAIPRKPLTNSLPMERPVKNVQPVATDKMRKVRWYIENGKRIMILMRGCPGSGKSYLAQGLVLSYGGKPKDYVFSTDDYFMKRNGYDFHPAQLSEAHQWNQTRVLKKVREGLSPVIVDNTNTQLWEMTLYASMAVNYGYLIEILEPDTPWFSKLNELFKRNKHGVPRENLRNMLDRYESGISVDDLIKSTGANYSRPPPQPAEHCLVSPMAVGAPSLVPLKNANPEQRINKKETTLLAELKDTNLTSQVNSKSLTGGEGFYFGQNANSSLNFYTLGSKQGNNSSPPDAFNLLLNSNSRGSDIFSRDFKPGLESITGGKELGINEKLAVSSSKMFPMNDTSDFLLPFSQIPKRNEESSSGFSVSVEKNNIAAVTSEQSDRKNPSLQDSLYSKDTTTSVAFVQDGEDKEDKILLNSVVQSNANASSDNSSSISSLAPLDVLLKETPVSCPVDLMGSADAQETKSSMKTQPLISTASWIGMADWNVGVDKNESNDVIQQNPLPKPPRSFNMKNIQDYCQSVKDLNAASPIESTGWAHCDDNLISWQPIDKIQQGLIYKEESAGPQSLLDNSQRSRFVKVDVQDKETNTHHADFCTLSQVSSNGAVDGVVVLNTYDRDINKGRTVHDFKIPLKLKLDKGTVTENDFEMELKTESKQEKIKELSRLFPNKSTASLKEFLKQCNWDVNYVSNLLLDETDNDALCTSFVGDDSIDSDSDVEPSTQEPPEENLAVTETIICNEPNDDQNTSNAIEEAEEVKRHIESSIDFSERSYSPHLLAIKNFRRGLREGAIPKSTSPVSEDPFVIPQGLSDECNEPTPEPSQSPSESSDGDESNETLEFIVGQDFVQQLADKFGGSCNVGNVSPLVKFPISLARQIHDIIFASNEEEDGDFAMKLQCEEDERLARQLYDEMMSSHAKQRADTSPPQLREIMDMELAQAIYKADVDSLSRNTPETAANILAKRLLEENYSNIDKRTLHDIYVSCNYSFEDTVKTLQEALSSDGQVFGVKGTAEREQELIRRAQQASMQGTVQGAASVDVFSDGSLSRKERGCQRIEDSIENDNPWDLSDPKAYYNKYRAKADEYLKERDEMYRKASEAFKRQQRSVAAYYAKLGELNGKKYQNASAMAAASLAAAQADSQSDTLDLHNFKVAEAVIVFDLFIDFRIRLLSERGASQECLSIITGRGSHSVNGKPRIKPAIINRAKKRNLRCQTLQNPGVVRVWASSDSKPSHEID</sequence>
<keyword evidence="3" id="KW-1185">Reference proteome</keyword>
<feature type="compositionally biased region" description="Polar residues" evidence="1">
    <location>
        <begin position="134"/>
        <end position="152"/>
    </location>
</feature>
<gene>
    <name evidence="4" type="primary">LOC117646511</name>
</gene>
<dbReference type="SMART" id="SM01162">
    <property type="entry name" value="DUF1771"/>
    <property type="match status" value="1"/>
</dbReference>
<evidence type="ECO:0000256" key="1">
    <source>
        <dbReference type="SAM" id="MobiDB-lite"/>
    </source>
</evidence>
<dbReference type="InterPro" id="IPR013899">
    <property type="entry name" value="DUF1771"/>
</dbReference>
<dbReference type="OrthoDB" id="3231855at2759"/>
<dbReference type="InterPro" id="IPR052772">
    <property type="entry name" value="Endo/PolyKinase_Domain-Protein"/>
</dbReference>
<organism evidence="4">
    <name type="scientific">Thrips palmi</name>
    <name type="common">Melon thrips</name>
    <dbReference type="NCBI Taxonomy" id="161013"/>
    <lineage>
        <taxon>Eukaryota</taxon>
        <taxon>Metazoa</taxon>
        <taxon>Ecdysozoa</taxon>
        <taxon>Arthropoda</taxon>
        <taxon>Hexapoda</taxon>
        <taxon>Insecta</taxon>
        <taxon>Pterygota</taxon>
        <taxon>Neoptera</taxon>
        <taxon>Paraneoptera</taxon>
        <taxon>Thysanoptera</taxon>
        <taxon>Terebrantia</taxon>
        <taxon>Thripoidea</taxon>
        <taxon>Thripidae</taxon>
        <taxon>Thrips</taxon>
    </lineage>
</organism>
<dbReference type="Gene3D" id="3.40.50.300">
    <property type="entry name" value="P-loop containing nucleotide triphosphate hydrolases"/>
    <property type="match status" value="1"/>
</dbReference>
<name>A0A6P8Z0E3_THRPL</name>
<reference evidence="4" key="1">
    <citation type="submission" date="2025-08" db="UniProtKB">
        <authorList>
            <consortium name="RefSeq"/>
        </authorList>
    </citation>
    <scope>IDENTIFICATION</scope>
    <source>
        <tissue evidence="4">Total insect</tissue>
    </source>
</reference>
<evidence type="ECO:0000313" key="3">
    <source>
        <dbReference type="Proteomes" id="UP000515158"/>
    </source>
</evidence>
<dbReference type="InterPro" id="IPR036063">
    <property type="entry name" value="Smr_dom_sf"/>
</dbReference>
<dbReference type="InterPro" id="IPR027417">
    <property type="entry name" value="P-loop_NTPase"/>
</dbReference>
<dbReference type="SUPFAM" id="SSF52540">
    <property type="entry name" value="P-loop containing nucleoside triphosphate hydrolases"/>
    <property type="match status" value="1"/>
</dbReference>
<accession>A0A6P8Z0E3</accession>